<dbReference type="PANTHER" id="PTHR11878">
    <property type="entry name" value="SODIUM/CALCIUM EXCHANGER"/>
    <property type="match status" value="1"/>
</dbReference>
<dbReference type="InterPro" id="IPR051171">
    <property type="entry name" value="CaCA"/>
</dbReference>
<accession>A0ABN9RSW7</accession>
<evidence type="ECO:0008006" key="5">
    <source>
        <dbReference type="Google" id="ProtNLM"/>
    </source>
</evidence>
<dbReference type="Proteomes" id="UP001189429">
    <property type="component" value="Unassembled WGS sequence"/>
</dbReference>
<name>A0ABN9RSW7_9DINO</name>
<comment type="caution">
    <text evidence="3">The sequence shown here is derived from an EMBL/GenBank/DDBJ whole genome shotgun (WGS) entry which is preliminary data.</text>
</comment>
<dbReference type="EMBL" id="CAUYUJ010007735">
    <property type="protein sequence ID" value="CAK0821809.1"/>
    <property type="molecule type" value="Genomic_DNA"/>
</dbReference>
<keyword evidence="2" id="KW-0472">Membrane</keyword>
<evidence type="ECO:0000313" key="3">
    <source>
        <dbReference type="EMBL" id="CAK0821809.1"/>
    </source>
</evidence>
<protein>
    <recommendedName>
        <fullName evidence="5">MAPEG family protein</fullName>
    </recommendedName>
</protein>
<keyword evidence="2" id="KW-1133">Transmembrane helix</keyword>
<keyword evidence="1" id="KW-0406">Ion transport</keyword>
<evidence type="ECO:0000256" key="2">
    <source>
        <dbReference type="SAM" id="Phobius"/>
    </source>
</evidence>
<gene>
    <name evidence="3" type="ORF">PCOR1329_LOCUS22972</name>
</gene>
<organism evidence="3 4">
    <name type="scientific">Prorocentrum cordatum</name>
    <dbReference type="NCBI Taxonomy" id="2364126"/>
    <lineage>
        <taxon>Eukaryota</taxon>
        <taxon>Sar</taxon>
        <taxon>Alveolata</taxon>
        <taxon>Dinophyceae</taxon>
        <taxon>Prorocentrales</taxon>
        <taxon>Prorocentraceae</taxon>
        <taxon>Prorocentrum</taxon>
    </lineage>
</organism>
<evidence type="ECO:0000313" key="4">
    <source>
        <dbReference type="Proteomes" id="UP001189429"/>
    </source>
</evidence>
<keyword evidence="4" id="KW-1185">Reference proteome</keyword>
<reference evidence="3" key="1">
    <citation type="submission" date="2023-10" db="EMBL/GenBank/DDBJ databases">
        <authorList>
            <person name="Chen Y."/>
            <person name="Shah S."/>
            <person name="Dougan E. K."/>
            <person name="Thang M."/>
            <person name="Chan C."/>
        </authorList>
    </citation>
    <scope>NUCLEOTIDE SEQUENCE [LARGE SCALE GENOMIC DNA]</scope>
</reference>
<evidence type="ECO:0000256" key="1">
    <source>
        <dbReference type="ARBA" id="ARBA00023065"/>
    </source>
</evidence>
<dbReference type="PANTHER" id="PTHR11878:SF65">
    <property type="entry name" value="NA_CA-EXCHANGE PROTEIN, ISOFORM G"/>
    <property type="match status" value="1"/>
</dbReference>
<sequence>MIALIMVRPYDADDASDAWNVKALAENWPDAVLRDYPGKFVVLSTGLGESVVIYTSCALACMSLLVARRYFLGAELGGPILWKWASAAFFVCLWMLYIVLSIMAV</sequence>
<proteinExistence type="predicted"/>
<feature type="transmembrane region" description="Helical" evidence="2">
    <location>
        <begin position="84"/>
        <end position="104"/>
    </location>
</feature>
<keyword evidence="1" id="KW-0813">Transport</keyword>
<feature type="transmembrane region" description="Helical" evidence="2">
    <location>
        <begin position="51"/>
        <end position="72"/>
    </location>
</feature>
<keyword evidence="2" id="KW-0812">Transmembrane</keyword>